<dbReference type="SMART" id="SM00060">
    <property type="entry name" value="FN3"/>
    <property type="match status" value="3"/>
</dbReference>
<dbReference type="PANTHER" id="PTHR43308">
    <property type="entry name" value="OUTER MEMBRANE PROTEIN ALPHA-RELATED"/>
    <property type="match status" value="1"/>
</dbReference>
<dbReference type="PROSITE" id="PS51272">
    <property type="entry name" value="SLH"/>
    <property type="match status" value="3"/>
</dbReference>
<sequence length="1768" mass="188500">MNVVLLKKSAALMLCIALLASLLPPPGLASAAAYYSDHERFDDFQNLDSSIAIGNHTANPPTTGQPINSSNNTARTLNNWRSNASAGIWSMASDDGSNVAMYFNGNGTSTAWLIEYSASDVLLSADVKLHPSTPDIMPNSPSYFGLGTRVTDNNSMYALAIRKMSASQYSLVLLKRVGGTSTELSQSAPIPGFVAGQYYRMTFQVTGTPGNTVLTGSIEGGPTVTALVTDSTGVPTGSSVGFFGNANMQMYADHVHVLKTFPGMPTGVTVISDVDNQVSLKWSGAVGAEQYHVKRGEAPGGPFTTIATVASGSYQDRTALNGNTYYYAVSSVAKAMDGTNVDSSLSTAVQASPQASTEAPPAPGPLYASIRDTEVGISWNEVPGAVGYSVKRSSTPGGPYTVLDAVYGVVTSYLDQGLTVQQDYYYTVTAFNQGGESTPSLEYHAVTAYPPEAPQGLTAIPGHSGIKLQWQPVLDAAHYTVKRASSAGGSYTVIEPNWTATEYVDGGLQNGQTYFYTVQAVSDNKSSSLDSNEASAMPQKRYTFTETQVTASHYDKVYNGDLNWGNKAANTLDDNPNTRWGANGAGAWIQYDLGSVATVGDVGIAFYKGDERSYFFDIQSSMDGVSWDTIYSGESRGTQLDMENFDVPDTDARYIRLVGQGNSSTEYNGYTVVHMYSPSDSGVEHDPILPALPPPTVSREVRPTKAGLYNVDGTPHPLPAPNAFTGRKIDVTAAPYGAKGDGITDDRPAIQRAIDDAQPGDEVFLPNGTYKLLSAYASDTQIVLKTGVNLTGESREGAILLSDFDNRLGPDLTNTGLSNASSRVLSAMNQNSIVISSLTITSTWDQKYPTDPAINHPLRGGYKHGIYIDKSSSGSSAKAPYNIVVDNVLIEKFEKTGVRMAKGQHLVVRNSLFRNATDIGGGGAGYGISLQGEFKLDRFGEEEDSQYNLIENNVFDGTNAMRHGIIVQAYTHNNLVQNNTLINNTYDAIDLHGEDEYLNEVKDNTIIGTRRGAGIALGNTGGGYPSNHSEAGPYNYIHSNLLKNNAEGITVVLGSPDTIIENNVIEIDPSAFVRGPYQQSVIGLRLLNAPRTIASGNTISNFEAGDIPILLDYDNGDSNAAQVGSGDPRDIQLIGNRIEKSAGGIEIRRGQGHVVSPDGLKLSNTSGNPVYRAVHYATGDAWSAQGEPYAAMFTFDLAEVTALDEASLQFSGRLTDLNPGSEEITLQVFGMNAATSGHPSAAAAGEGVYLGAFTMKGFKDRTYNLPYNVDSYSISTEALKQYLSSRDGGEAVLLVADTKGQGVPMELYASDHPHLQLRPLLKTGAAAPEGPAAPGEGGADPGPSEPPASGEFEGGAPAPVTPAPPQGNPVLVPPGNSMILPAKTALLNGLSIAQAQADSKAVEEAVQRAVNRRIAFKVDADAKTSGIQVSVDATALRLAVEGGKAKELAVEGKDGSYLLPLTAALLQQLPSSGKLAVLISKDSATGDLAKAEGWKVTAAVNFKVYIVQQDGASVEMTSFPHYVSRTIVTDQQLEDRKTAVVRAERNPNGKLSYTPVPYQVQERGIILFSRSNSTYLILENDVTFTDIKRHWAQEEIEGMAARRIVLGVTEQEFRPDQPVTRAEFAALLTRTLGLSSASSDPGIAFRDVSTKHWYHDAVKAAAANGLVNGYRDGTFQPNQSITRQEMAVMIHRAMDFAGYDSIRDSSTAMIFSDRADIESWATESVSLLAYMDMINGVGGNQFAPKGTATRAQSSAILHRMLSALTFTR</sequence>
<feature type="compositionally biased region" description="Low complexity" evidence="1">
    <location>
        <begin position="1325"/>
        <end position="1334"/>
    </location>
</feature>
<evidence type="ECO:0000313" key="7">
    <source>
        <dbReference type="Proteomes" id="UP000300879"/>
    </source>
</evidence>
<dbReference type="InterPro" id="IPR024535">
    <property type="entry name" value="RHGA/B-epi-like_pectate_lyase"/>
</dbReference>
<dbReference type="InterPro" id="IPR008979">
    <property type="entry name" value="Galactose-bd-like_sf"/>
</dbReference>
<dbReference type="InterPro" id="IPR006626">
    <property type="entry name" value="PbH1"/>
</dbReference>
<dbReference type="Proteomes" id="UP000300879">
    <property type="component" value="Chromosome"/>
</dbReference>
<dbReference type="CDD" id="cd00063">
    <property type="entry name" value="FN3"/>
    <property type="match status" value="2"/>
</dbReference>
<feature type="chain" id="PRO_5039675929" evidence="2">
    <location>
        <begin position="30"/>
        <end position="1768"/>
    </location>
</feature>
<dbReference type="Pfam" id="PF12708">
    <property type="entry name" value="Pect-lyase_RHGA_epim"/>
    <property type="match status" value="1"/>
</dbReference>
<dbReference type="InterPro" id="IPR001119">
    <property type="entry name" value="SLH_dom"/>
</dbReference>
<feature type="signal peptide" evidence="2">
    <location>
        <begin position="1"/>
        <end position="29"/>
    </location>
</feature>
<evidence type="ECO:0000259" key="5">
    <source>
        <dbReference type="PROSITE" id="PS51272"/>
    </source>
</evidence>
<organism evidence="6 7">
    <name type="scientific">Paenibacillus algicola</name>
    <dbReference type="NCBI Taxonomy" id="2565926"/>
    <lineage>
        <taxon>Bacteria</taxon>
        <taxon>Bacillati</taxon>
        <taxon>Bacillota</taxon>
        <taxon>Bacilli</taxon>
        <taxon>Bacillales</taxon>
        <taxon>Paenibacillaceae</taxon>
        <taxon>Paenibacillus</taxon>
    </lineage>
</organism>
<evidence type="ECO:0000256" key="1">
    <source>
        <dbReference type="SAM" id="MobiDB-lite"/>
    </source>
</evidence>
<dbReference type="InterPro" id="IPR000421">
    <property type="entry name" value="FA58C"/>
</dbReference>
<dbReference type="Pfam" id="PF00754">
    <property type="entry name" value="F5_F8_type_C"/>
    <property type="match status" value="1"/>
</dbReference>
<keyword evidence="2" id="KW-0732">Signal</keyword>
<feature type="compositionally biased region" description="Polar residues" evidence="1">
    <location>
        <begin position="56"/>
        <end position="73"/>
    </location>
</feature>
<reference evidence="6 7" key="1">
    <citation type="submission" date="2019-05" db="EMBL/GenBank/DDBJ databases">
        <authorList>
            <person name="Chen C."/>
        </authorList>
    </citation>
    <scope>NUCLEOTIDE SEQUENCE [LARGE SCALE GENOMIC DNA]</scope>
    <source>
        <strain evidence="6 7">HB172198</strain>
    </source>
</reference>
<dbReference type="KEGG" id="palo:E6C60_3629"/>
<dbReference type="SUPFAM" id="SSF51126">
    <property type="entry name" value="Pectin lyase-like"/>
    <property type="match status" value="1"/>
</dbReference>
<feature type="domain" description="SLH" evidence="5">
    <location>
        <begin position="1641"/>
        <end position="1704"/>
    </location>
</feature>
<dbReference type="PROSITE" id="PS50022">
    <property type="entry name" value="FA58C_3"/>
    <property type="match status" value="1"/>
</dbReference>
<dbReference type="InterPro" id="IPR011050">
    <property type="entry name" value="Pectin_lyase_fold/virulence"/>
</dbReference>
<dbReference type="PANTHER" id="PTHR43308:SF5">
    <property type="entry name" value="S-LAYER PROTEIN _ PEPTIDOGLYCAN ENDO-BETA-N-ACETYLGLUCOSAMINIDASE"/>
    <property type="match status" value="1"/>
</dbReference>
<proteinExistence type="predicted"/>
<feature type="domain" description="F5/8 type C" evidence="3">
    <location>
        <begin position="530"/>
        <end position="678"/>
    </location>
</feature>
<feature type="domain" description="SLH" evidence="5">
    <location>
        <begin position="1579"/>
        <end position="1640"/>
    </location>
</feature>
<dbReference type="InterPro" id="IPR051465">
    <property type="entry name" value="Cell_Envelope_Struct_Comp"/>
</dbReference>
<dbReference type="PROSITE" id="PS50853">
    <property type="entry name" value="FN3"/>
    <property type="match status" value="2"/>
</dbReference>
<name>A0A4P8XU77_9BACL</name>
<feature type="compositionally biased region" description="Low complexity" evidence="1">
    <location>
        <begin position="1347"/>
        <end position="1358"/>
    </location>
</feature>
<evidence type="ECO:0000256" key="2">
    <source>
        <dbReference type="SAM" id="SignalP"/>
    </source>
</evidence>
<keyword evidence="7" id="KW-1185">Reference proteome</keyword>
<dbReference type="Gene3D" id="2.60.120.260">
    <property type="entry name" value="Galactose-binding domain-like"/>
    <property type="match status" value="1"/>
</dbReference>
<dbReference type="SUPFAM" id="SSF49265">
    <property type="entry name" value="Fibronectin type III"/>
    <property type="match status" value="2"/>
</dbReference>
<feature type="domain" description="Fibronectin type-III" evidence="4">
    <location>
        <begin position="359"/>
        <end position="451"/>
    </location>
</feature>
<dbReference type="InterPro" id="IPR003961">
    <property type="entry name" value="FN3_dom"/>
</dbReference>
<evidence type="ECO:0000313" key="6">
    <source>
        <dbReference type="EMBL" id="QCT04339.1"/>
    </source>
</evidence>
<dbReference type="Pfam" id="PF00395">
    <property type="entry name" value="SLH"/>
    <property type="match status" value="3"/>
</dbReference>
<feature type="region of interest" description="Disordered" evidence="1">
    <location>
        <begin position="52"/>
        <end position="73"/>
    </location>
</feature>
<evidence type="ECO:0000259" key="3">
    <source>
        <dbReference type="PROSITE" id="PS50022"/>
    </source>
</evidence>
<dbReference type="Gene3D" id="2.160.20.10">
    <property type="entry name" value="Single-stranded right-handed beta-helix, Pectin lyase-like"/>
    <property type="match status" value="1"/>
</dbReference>
<gene>
    <name evidence="6" type="ORF">E6C60_3629</name>
</gene>
<feature type="domain" description="SLH" evidence="5">
    <location>
        <begin position="1708"/>
        <end position="1768"/>
    </location>
</feature>
<dbReference type="InterPro" id="IPR012334">
    <property type="entry name" value="Pectin_lyas_fold"/>
</dbReference>
<feature type="region of interest" description="Disordered" evidence="1">
    <location>
        <begin position="1325"/>
        <end position="1375"/>
    </location>
</feature>
<dbReference type="OrthoDB" id="179999at2"/>
<dbReference type="SMART" id="SM00710">
    <property type="entry name" value="PbH1"/>
    <property type="match status" value="8"/>
</dbReference>
<dbReference type="EMBL" id="CP040396">
    <property type="protein sequence ID" value="QCT04339.1"/>
    <property type="molecule type" value="Genomic_DNA"/>
</dbReference>
<dbReference type="RefSeq" id="WP_138227061.1">
    <property type="nucleotide sequence ID" value="NZ_CP040396.1"/>
</dbReference>
<dbReference type="Gene3D" id="2.60.40.10">
    <property type="entry name" value="Immunoglobulins"/>
    <property type="match status" value="3"/>
</dbReference>
<feature type="domain" description="Fibronectin type-III" evidence="4">
    <location>
        <begin position="453"/>
        <end position="541"/>
    </location>
</feature>
<dbReference type="SUPFAM" id="SSF49785">
    <property type="entry name" value="Galactose-binding domain-like"/>
    <property type="match status" value="1"/>
</dbReference>
<dbReference type="InterPro" id="IPR036116">
    <property type="entry name" value="FN3_sf"/>
</dbReference>
<dbReference type="InterPro" id="IPR013783">
    <property type="entry name" value="Ig-like_fold"/>
</dbReference>
<protein>
    <submittedName>
        <fullName evidence="6">F5/8 type C domain protein</fullName>
    </submittedName>
</protein>
<accession>A0A4P8XU77</accession>
<evidence type="ECO:0000259" key="4">
    <source>
        <dbReference type="PROSITE" id="PS50853"/>
    </source>
</evidence>